<dbReference type="InterPro" id="IPR023296">
    <property type="entry name" value="Glyco_hydro_beta-prop_sf"/>
</dbReference>
<evidence type="ECO:0000313" key="8">
    <source>
        <dbReference type="Proteomes" id="UP001271007"/>
    </source>
</evidence>
<dbReference type="GO" id="GO:0005975">
    <property type="term" value="P:carbohydrate metabolic process"/>
    <property type="evidence" value="ECO:0007669"/>
    <property type="project" value="InterPro"/>
</dbReference>
<dbReference type="AlphaFoldDB" id="A0AAJ0G6N7"/>
<evidence type="ECO:0000256" key="5">
    <source>
        <dbReference type="PIRSR" id="PIRSR606710-2"/>
    </source>
</evidence>
<dbReference type="Gene3D" id="2.115.10.20">
    <property type="entry name" value="Glycosyl hydrolase domain, family 43"/>
    <property type="match status" value="1"/>
</dbReference>
<comment type="caution">
    <text evidence="7">The sequence shown here is derived from an EMBL/GenBank/DDBJ whole genome shotgun (WGS) entry which is preliminary data.</text>
</comment>
<evidence type="ECO:0000256" key="3">
    <source>
        <dbReference type="ARBA" id="ARBA00023277"/>
    </source>
</evidence>
<dbReference type="SUPFAM" id="SSF75005">
    <property type="entry name" value="Arabinanase/levansucrase/invertase"/>
    <property type="match status" value="1"/>
</dbReference>
<feature type="site" description="Important for catalytic activity, responsible for pKa modulation of the active site Glu and correct orientation of both the proton donor and substrate" evidence="5">
    <location>
        <position position="93"/>
    </location>
</feature>
<dbReference type="PANTHER" id="PTHR43772">
    <property type="entry name" value="ENDO-1,4-BETA-XYLANASE"/>
    <property type="match status" value="1"/>
</dbReference>
<keyword evidence="2 6" id="KW-0378">Hydrolase</keyword>
<evidence type="ECO:0000256" key="4">
    <source>
        <dbReference type="ARBA" id="ARBA00023295"/>
    </source>
</evidence>
<gene>
    <name evidence="7" type="ORF">LTR09_008654</name>
</gene>
<evidence type="ECO:0000313" key="7">
    <source>
        <dbReference type="EMBL" id="KAK3049999.1"/>
    </source>
</evidence>
<evidence type="ECO:0000256" key="6">
    <source>
        <dbReference type="RuleBase" id="RU361187"/>
    </source>
</evidence>
<evidence type="ECO:0000256" key="2">
    <source>
        <dbReference type="ARBA" id="ARBA00022801"/>
    </source>
</evidence>
<dbReference type="EMBL" id="JAWDJX010000035">
    <property type="protein sequence ID" value="KAK3049999.1"/>
    <property type="molecule type" value="Genomic_DNA"/>
</dbReference>
<organism evidence="7 8">
    <name type="scientific">Extremus antarcticus</name>
    <dbReference type="NCBI Taxonomy" id="702011"/>
    <lineage>
        <taxon>Eukaryota</taxon>
        <taxon>Fungi</taxon>
        <taxon>Dikarya</taxon>
        <taxon>Ascomycota</taxon>
        <taxon>Pezizomycotina</taxon>
        <taxon>Dothideomycetes</taxon>
        <taxon>Dothideomycetidae</taxon>
        <taxon>Mycosphaerellales</taxon>
        <taxon>Extremaceae</taxon>
        <taxon>Extremus</taxon>
    </lineage>
</organism>
<dbReference type="InterPro" id="IPR006710">
    <property type="entry name" value="Glyco_hydro_43"/>
</dbReference>
<comment type="similarity">
    <text evidence="1 6">Belongs to the glycosyl hydrolase 43 family.</text>
</comment>
<keyword evidence="3" id="KW-0119">Carbohydrate metabolism</keyword>
<keyword evidence="4 6" id="KW-0326">Glycosidase</keyword>
<reference evidence="7" key="1">
    <citation type="submission" date="2023-04" db="EMBL/GenBank/DDBJ databases">
        <title>Black Yeasts Isolated from many extreme environments.</title>
        <authorList>
            <person name="Coleine C."/>
            <person name="Stajich J.E."/>
            <person name="Selbmann L."/>
        </authorList>
    </citation>
    <scope>NUCLEOTIDE SEQUENCE</scope>
    <source>
        <strain evidence="7">CCFEE 5312</strain>
    </source>
</reference>
<proteinExistence type="inferred from homology"/>
<dbReference type="Pfam" id="PF04616">
    <property type="entry name" value="Glyco_hydro_43"/>
    <property type="match status" value="1"/>
</dbReference>
<dbReference type="GO" id="GO:0004553">
    <property type="term" value="F:hydrolase activity, hydrolyzing O-glycosyl compounds"/>
    <property type="evidence" value="ECO:0007669"/>
    <property type="project" value="InterPro"/>
</dbReference>
<protein>
    <recommendedName>
        <fullName evidence="9">Xylan 1,4-beta-xylosidase</fullName>
    </recommendedName>
</protein>
<evidence type="ECO:0008006" key="9">
    <source>
        <dbReference type="Google" id="ProtNLM"/>
    </source>
</evidence>
<accession>A0AAJ0G6N7</accession>
<dbReference type="PANTHER" id="PTHR43772:SF2">
    <property type="entry name" value="PUTATIVE (AFU_ORTHOLOGUE AFUA_2G04480)-RELATED"/>
    <property type="match status" value="1"/>
</dbReference>
<name>A0AAJ0G6N7_9PEZI</name>
<dbReference type="Proteomes" id="UP001271007">
    <property type="component" value="Unassembled WGS sequence"/>
</dbReference>
<keyword evidence="8" id="KW-1185">Reference proteome</keyword>
<dbReference type="InterPro" id="IPR052176">
    <property type="entry name" value="Glycosyl_Hydrlase_43_Enz"/>
</dbReference>
<evidence type="ECO:0000256" key="1">
    <source>
        <dbReference type="ARBA" id="ARBA00009865"/>
    </source>
</evidence>
<sequence>MREGYRHAIRGAEQGKSKRAYGIRYHAGFAEDLRGSLPQVWAPDCAEKDGKFYFYFPARDKEGIFRIGVAESDTPEGPLKPDADYIPGSYSIDPACFVDDDGEAYLYFGGIWGGQLQCWTTGKFVREDYEQMEASGDKPAIGPRVPRLTKNMHKIDGDVQEIVINDDDGKPINADNHDRHFFEAAWVHKHNGKYYFSYSTGDTHFLAHADGDSPLGPFTYAGKILDPVQGWTTHRSIVEFKSKWYLFYHDTSISGKNHLRSTKVRELVYDDEGKLKLAEPQM</sequence>